<accession>A0ABN6CPA5</accession>
<evidence type="ECO:0000313" key="3">
    <source>
        <dbReference type="Proteomes" id="UP000676967"/>
    </source>
</evidence>
<reference evidence="2 3" key="1">
    <citation type="submission" date="2020-08" db="EMBL/GenBank/DDBJ databases">
        <title>Whole genome shotgun sequence of Actinoplanes ianthinogenes NBRC 13996.</title>
        <authorList>
            <person name="Komaki H."/>
            <person name="Tamura T."/>
        </authorList>
    </citation>
    <scope>NUCLEOTIDE SEQUENCE [LARGE SCALE GENOMIC DNA]</scope>
    <source>
        <strain evidence="2 3">NBRC 13996</strain>
    </source>
</reference>
<keyword evidence="1" id="KW-0732">Signal</keyword>
<protein>
    <recommendedName>
        <fullName evidence="4">Lipoprotein</fullName>
    </recommendedName>
</protein>
<feature type="chain" id="PRO_5046613270" description="Lipoprotein" evidence="1">
    <location>
        <begin position="21"/>
        <end position="234"/>
    </location>
</feature>
<evidence type="ECO:0000256" key="1">
    <source>
        <dbReference type="SAM" id="SignalP"/>
    </source>
</evidence>
<gene>
    <name evidence="2" type="ORF">Aiant_77050</name>
</gene>
<dbReference type="RefSeq" id="WP_189331420.1">
    <property type="nucleotide sequence ID" value="NZ_AP023356.1"/>
</dbReference>
<organism evidence="2 3">
    <name type="scientific">Actinoplanes ianthinogenes</name>
    <dbReference type="NCBI Taxonomy" id="122358"/>
    <lineage>
        <taxon>Bacteria</taxon>
        <taxon>Bacillati</taxon>
        <taxon>Actinomycetota</taxon>
        <taxon>Actinomycetes</taxon>
        <taxon>Micromonosporales</taxon>
        <taxon>Micromonosporaceae</taxon>
        <taxon>Actinoplanes</taxon>
    </lineage>
</organism>
<evidence type="ECO:0000313" key="2">
    <source>
        <dbReference type="EMBL" id="BCJ47048.1"/>
    </source>
</evidence>
<evidence type="ECO:0008006" key="4">
    <source>
        <dbReference type="Google" id="ProtNLM"/>
    </source>
</evidence>
<feature type="signal peptide" evidence="1">
    <location>
        <begin position="1"/>
        <end position="20"/>
    </location>
</feature>
<dbReference type="EMBL" id="AP023356">
    <property type="protein sequence ID" value="BCJ47048.1"/>
    <property type="molecule type" value="Genomic_DNA"/>
</dbReference>
<sequence length="234" mass="24285">MRMTALLAVVLAGTASCGRAGPESLPAGPATLVLQVTVSPSSPRPWERGQVPRFSLYGGGRVIVPAGGDDALRSAREYRLSPGAYRDLVDRAYSAGLDRGGEIDNRAETDSSLLTITLSTAGGVRTTRVVAPDDGDDVSEFVRTLPETPADAIAYRPVAVAVLATGGVGSEGTVRPWPLEPLERGTRTEAGLCTVTTTAVPFAGTPQEESRWSSGGKVYAVVGRPLLPAEPGCP</sequence>
<keyword evidence="3" id="KW-1185">Reference proteome</keyword>
<dbReference type="PROSITE" id="PS51257">
    <property type="entry name" value="PROKAR_LIPOPROTEIN"/>
    <property type="match status" value="1"/>
</dbReference>
<dbReference type="Proteomes" id="UP000676967">
    <property type="component" value="Chromosome"/>
</dbReference>
<name>A0ABN6CPA5_9ACTN</name>
<proteinExistence type="predicted"/>